<protein>
    <recommendedName>
        <fullName evidence="7">Large ribosomal subunit protein mL42</fullName>
    </recommendedName>
</protein>
<dbReference type="CTD" id="28977"/>
<proteinExistence type="inferred from homology"/>
<dbReference type="GO" id="GO:0005762">
    <property type="term" value="C:mitochondrial large ribosomal subunit"/>
    <property type="evidence" value="ECO:0007669"/>
    <property type="project" value="TreeGrafter"/>
</dbReference>
<comment type="subcellular location">
    <subcellularLocation>
        <location evidence="1">Mitochondrion</location>
    </subcellularLocation>
</comment>
<reference evidence="9" key="1">
    <citation type="submission" date="2025-08" db="UniProtKB">
        <authorList>
            <consortium name="RefSeq"/>
        </authorList>
    </citation>
    <scope>IDENTIFICATION</scope>
    <source>
        <tissue evidence="9">Whole organism</tissue>
    </source>
</reference>
<evidence type="ECO:0000313" key="8">
    <source>
        <dbReference type="Proteomes" id="UP000694843"/>
    </source>
</evidence>
<evidence type="ECO:0000256" key="6">
    <source>
        <dbReference type="ARBA" id="ARBA00023274"/>
    </source>
</evidence>
<evidence type="ECO:0000256" key="2">
    <source>
        <dbReference type="ARBA" id="ARBA00005556"/>
    </source>
</evidence>
<dbReference type="InterPro" id="IPR019346">
    <property type="entry name" value="Ribosomal_mL42"/>
</dbReference>
<keyword evidence="6" id="KW-0687">Ribonucleoprotein</keyword>
<evidence type="ECO:0000256" key="5">
    <source>
        <dbReference type="ARBA" id="ARBA00023128"/>
    </source>
</evidence>
<keyword evidence="5" id="KW-0496">Mitochondrion</keyword>
<keyword evidence="8" id="KW-1185">Reference proteome</keyword>
<dbReference type="Pfam" id="PF10210">
    <property type="entry name" value="MRP-S32"/>
    <property type="match status" value="1"/>
</dbReference>
<evidence type="ECO:0000313" key="9">
    <source>
        <dbReference type="RefSeq" id="XP_018008597.1"/>
    </source>
</evidence>
<keyword evidence="4 9" id="KW-0689">Ribosomal protein</keyword>
<sequence>MISWPPTKLISLTRLISVIGRRYYARHAGGSSYESGIPQTEPGREEAVILSNDGEMFVCWHPQPVIPYSCTRPLPDVPETDTVLNVQYNSEVKELFKRQHPYYVNQKLQKLTFTTKHRWFPKHDVWAPPKPPKDREYL</sequence>
<keyword evidence="3" id="KW-0809">Transit peptide</keyword>
<dbReference type="PANTHER" id="PTHR13450:SF4">
    <property type="entry name" value="LARGE RIBOSOMAL SUBUNIT PROTEIN ML42"/>
    <property type="match status" value="1"/>
</dbReference>
<dbReference type="RefSeq" id="XP_018008597.1">
    <property type="nucleotide sequence ID" value="XM_018153108.2"/>
</dbReference>
<organism evidence="8 9">
    <name type="scientific">Hyalella azteca</name>
    <name type="common">Amphipod</name>
    <dbReference type="NCBI Taxonomy" id="294128"/>
    <lineage>
        <taxon>Eukaryota</taxon>
        <taxon>Metazoa</taxon>
        <taxon>Ecdysozoa</taxon>
        <taxon>Arthropoda</taxon>
        <taxon>Crustacea</taxon>
        <taxon>Multicrustacea</taxon>
        <taxon>Malacostraca</taxon>
        <taxon>Eumalacostraca</taxon>
        <taxon>Peracarida</taxon>
        <taxon>Amphipoda</taxon>
        <taxon>Senticaudata</taxon>
        <taxon>Talitrida</taxon>
        <taxon>Talitroidea</taxon>
        <taxon>Hyalellidae</taxon>
        <taxon>Hyalella</taxon>
    </lineage>
</organism>
<dbReference type="KEGG" id="hazt:108666272"/>
<dbReference type="Proteomes" id="UP000694843">
    <property type="component" value="Unplaced"/>
</dbReference>
<gene>
    <name evidence="9" type="primary">LOC108666272</name>
</gene>
<evidence type="ECO:0000256" key="1">
    <source>
        <dbReference type="ARBA" id="ARBA00004173"/>
    </source>
</evidence>
<accession>A0A8B7N415</accession>
<dbReference type="OrthoDB" id="1107506at2759"/>
<dbReference type="OMA" id="YLAWHPQ"/>
<name>A0A8B7N415_HYAAZ</name>
<evidence type="ECO:0000256" key="4">
    <source>
        <dbReference type="ARBA" id="ARBA00022980"/>
    </source>
</evidence>
<evidence type="ECO:0000256" key="3">
    <source>
        <dbReference type="ARBA" id="ARBA00022946"/>
    </source>
</evidence>
<evidence type="ECO:0000256" key="7">
    <source>
        <dbReference type="ARBA" id="ARBA00035189"/>
    </source>
</evidence>
<comment type="similarity">
    <text evidence="2">Belongs to the mitochondrion-specific ribosomal protein mL42 family.</text>
</comment>
<dbReference type="GeneID" id="108666272"/>
<dbReference type="AlphaFoldDB" id="A0A8B7N415"/>
<dbReference type="PANTHER" id="PTHR13450">
    <property type="entry name" value="MITOCHONDRIAL 39S RIBOSOMAL PROTEIN L42"/>
    <property type="match status" value="1"/>
</dbReference>